<evidence type="ECO:0000256" key="1">
    <source>
        <dbReference type="SAM" id="MobiDB-lite"/>
    </source>
</evidence>
<sequence>MSGTGMSAARARIADVYFFEELRNCCGSQKAARWLMSQGRTRPRLSLEETKLTQTMERASSAASDHTVSSDSFKSKRATPKAIDGIKLELLSLHDCPSDELKKSKSHQNLNSRGHC</sequence>
<keyword evidence="4" id="KW-1185">Reference proteome</keyword>
<organism evidence="2">
    <name type="scientific">Guillardia theta (strain CCMP2712)</name>
    <name type="common">Cryptophyte</name>
    <dbReference type="NCBI Taxonomy" id="905079"/>
    <lineage>
        <taxon>Eukaryota</taxon>
        <taxon>Cryptophyceae</taxon>
        <taxon>Pyrenomonadales</taxon>
        <taxon>Geminigeraceae</taxon>
        <taxon>Guillardia</taxon>
    </lineage>
</organism>
<reference evidence="4" key="2">
    <citation type="submission" date="2012-11" db="EMBL/GenBank/DDBJ databases">
        <authorList>
            <person name="Kuo A."/>
            <person name="Curtis B.A."/>
            <person name="Tanifuji G."/>
            <person name="Burki F."/>
            <person name="Gruber A."/>
            <person name="Irimia M."/>
            <person name="Maruyama S."/>
            <person name="Arias M.C."/>
            <person name="Ball S.G."/>
            <person name="Gile G.H."/>
            <person name="Hirakawa Y."/>
            <person name="Hopkins J.F."/>
            <person name="Rensing S.A."/>
            <person name="Schmutz J."/>
            <person name="Symeonidi A."/>
            <person name="Elias M."/>
            <person name="Eveleigh R.J."/>
            <person name="Herman E.K."/>
            <person name="Klute M.J."/>
            <person name="Nakayama T."/>
            <person name="Obornik M."/>
            <person name="Reyes-Prieto A."/>
            <person name="Armbrust E.V."/>
            <person name="Aves S.J."/>
            <person name="Beiko R.G."/>
            <person name="Coutinho P."/>
            <person name="Dacks J.B."/>
            <person name="Durnford D.G."/>
            <person name="Fast N.M."/>
            <person name="Green B.R."/>
            <person name="Grisdale C."/>
            <person name="Hempe F."/>
            <person name="Henrissat B."/>
            <person name="Hoppner M.P."/>
            <person name="Ishida K.-I."/>
            <person name="Kim E."/>
            <person name="Koreny L."/>
            <person name="Kroth P.G."/>
            <person name="Liu Y."/>
            <person name="Malik S.-B."/>
            <person name="Maier U.G."/>
            <person name="McRose D."/>
            <person name="Mock T."/>
            <person name="Neilson J.A."/>
            <person name="Onodera N.T."/>
            <person name="Poole A.M."/>
            <person name="Pritham E.J."/>
            <person name="Richards T.A."/>
            <person name="Rocap G."/>
            <person name="Roy S.W."/>
            <person name="Sarai C."/>
            <person name="Schaack S."/>
            <person name="Shirato S."/>
            <person name="Slamovits C.H."/>
            <person name="Spencer D.F."/>
            <person name="Suzuki S."/>
            <person name="Worden A.Z."/>
            <person name="Zauner S."/>
            <person name="Barry K."/>
            <person name="Bell C."/>
            <person name="Bharti A.K."/>
            <person name="Crow J.A."/>
            <person name="Grimwood J."/>
            <person name="Kramer R."/>
            <person name="Lindquist E."/>
            <person name="Lucas S."/>
            <person name="Salamov A."/>
            <person name="McFadden G.I."/>
            <person name="Lane C.E."/>
            <person name="Keeling P.J."/>
            <person name="Gray M.W."/>
            <person name="Grigoriev I.V."/>
            <person name="Archibald J.M."/>
        </authorList>
    </citation>
    <scope>NUCLEOTIDE SEQUENCE</scope>
    <source>
        <strain evidence="4">CCMP2712</strain>
    </source>
</reference>
<reference evidence="2 4" key="1">
    <citation type="journal article" date="2012" name="Nature">
        <title>Algal genomes reveal evolutionary mosaicism and the fate of nucleomorphs.</title>
        <authorList>
            <consortium name="DOE Joint Genome Institute"/>
            <person name="Curtis B.A."/>
            <person name="Tanifuji G."/>
            <person name="Burki F."/>
            <person name="Gruber A."/>
            <person name="Irimia M."/>
            <person name="Maruyama S."/>
            <person name="Arias M.C."/>
            <person name="Ball S.G."/>
            <person name="Gile G.H."/>
            <person name="Hirakawa Y."/>
            <person name="Hopkins J.F."/>
            <person name="Kuo A."/>
            <person name="Rensing S.A."/>
            <person name="Schmutz J."/>
            <person name="Symeonidi A."/>
            <person name="Elias M."/>
            <person name="Eveleigh R.J."/>
            <person name="Herman E.K."/>
            <person name="Klute M.J."/>
            <person name="Nakayama T."/>
            <person name="Obornik M."/>
            <person name="Reyes-Prieto A."/>
            <person name="Armbrust E.V."/>
            <person name="Aves S.J."/>
            <person name="Beiko R.G."/>
            <person name="Coutinho P."/>
            <person name="Dacks J.B."/>
            <person name="Durnford D.G."/>
            <person name="Fast N.M."/>
            <person name="Green B.R."/>
            <person name="Grisdale C.J."/>
            <person name="Hempel F."/>
            <person name="Henrissat B."/>
            <person name="Hoppner M.P."/>
            <person name="Ishida K."/>
            <person name="Kim E."/>
            <person name="Koreny L."/>
            <person name="Kroth P.G."/>
            <person name="Liu Y."/>
            <person name="Malik S.B."/>
            <person name="Maier U.G."/>
            <person name="McRose D."/>
            <person name="Mock T."/>
            <person name="Neilson J.A."/>
            <person name="Onodera N.T."/>
            <person name="Poole A.M."/>
            <person name="Pritham E.J."/>
            <person name="Richards T.A."/>
            <person name="Rocap G."/>
            <person name="Roy S.W."/>
            <person name="Sarai C."/>
            <person name="Schaack S."/>
            <person name="Shirato S."/>
            <person name="Slamovits C.H."/>
            <person name="Spencer D.F."/>
            <person name="Suzuki S."/>
            <person name="Worden A.Z."/>
            <person name="Zauner S."/>
            <person name="Barry K."/>
            <person name="Bell C."/>
            <person name="Bharti A.K."/>
            <person name="Crow J.A."/>
            <person name="Grimwood J."/>
            <person name="Kramer R."/>
            <person name="Lindquist E."/>
            <person name="Lucas S."/>
            <person name="Salamov A."/>
            <person name="McFadden G.I."/>
            <person name="Lane C.E."/>
            <person name="Keeling P.J."/>
            <person name="Gray M.W."/>
            <person name="Grigoriev I.V."/>
            <person name="Archibald J.M."/>
        </authorList>
    </citation>
    <scope>NUCLEOTIDE SEQUENCE</scope>
    <source>
        <strain evidence="2 4">CCMP2712</strain>
    </source>
</reference>
<dbReference type="AlphaFoldDB" id="L1JL29"/>
<feature type="compositionally biased region" description="Polar residues" evidence="1">
    <location>
        <begin position="55"/>
        <end position="72"/>
    </location>
</feature>
<dbReference type="EMBL" id="JH992983">
    <property type="protein sequence ID" value="EKX49213.1"/>
    <property type="molecule type" value="Genomic_DNA"/>
</dbReference>
<dbReference type="GeneID" id="17305884"/>
<dbReference type="KEGG" id="gtt:GUITHDRAFT_151646"/>
<dbReference type="HOGENOM" id="CLU_2103314_0_0_1"/>
<evidence type="ECO:0000313" key="3">
    <source>
        <dbReference type="EnsemblProtists" id="EKX49213"/>
    </source>
</evidence>
<protein>
    <submittedName>
        <fullName evidence="2 3">Uncharacterized protein</fullName>
    </submittedName>
</protein>
<dbReference type="RefSeq" id="XP_005836193.1">
    <property type="nucleotide sequence ID" value="XM_005836136.1"/>
</dbReference>
<proteinExistence type="predicted"/>
<dbReference type="PaxDb" id="55529-EKX49213"/>
<feature type="non-terminal residue" evidence="2">
    <location>
        <position position="116"/>
    </location>
</feature>
<evidence type="ECO:0000313" key="4">
    <source>
        <dbReference type="Proteomes" id="UP000011087"/>
    </source>
</evidence>
<gene>
    <name evidence="2" type="ORF">GUITHDRAFT_151646</name>
</gene>
<reference evidence="3" key="3">
    <citation type="submission" date="2016-03" db="UniProtKB">
        <authorList>
            <consortium name="EnsemblProtists"/>
        </authorList>
    </citation>
    <scope>IDENTIFICATION</scope>
</reference>
<feature type="region of interest" description="Disordered" evidence="1">
    <location>
        <begin position="55"/>
        <end position="78"/>
    </location>
</feature>
<name>L1JL29_GUITC</name>
<dbReference type="Proteomes" id="UP000011087">
    <property type="component" value="Unassembled WGS sequence"/>
</dbReference>
<evidence type="ECO:0000313" key="2">
    <source>
        <dbReference type="EMBL" id="EKX49213.1"/>
    </source>
</evidence>
<dbReference type="EnsemblProtists" id="EKX49213">
    <property type="protein sequence ID" value="EKX49213"/>
    <property type="gene ID" value="GUITHDRAFT_151646"/>
</dbReference>
<accession>L1JL29</accession>